<keyword evidence="2" id="KW-1185">Reference proteome</keyword>
<protein>
    <submittedName>
        <fullName evidence="1">Uncharacterized protein</fullName>
    </submittedName>
</protein>
<dbReference type="EMBL" id="CVQV01000015">
    <property type="protein sequence ID" value="CRK76302.1"/>
    <property type="molecule type" value="Genomic_DNA"/>
</dbReference>
<dbReference type="RefSeq" id="WP_048599717.1">
    <property type="nucleotide sequence ID" value="NZ_CVPC01000015.1"/>
</dbReference>
<evidence type="ECO:0000313" key="1">
    <source>
        <dbReference type="EMBL" id="CRK76302.1"/>
    </source>
</evidence>
<dbReference type="Proteomes" id="UP000048949">
    <property type="component" value="Unassembled WGS sequence"/>
</dbReference>
<dbReference type="STRING" id="282199.GCA_001049735_02358"/>
<reference evidence="1 2" key="1">
    <citation type="submission" date="2015-04" db="EMBL/GenBank/DDBJ databases">
        <authorList>
            <person name="Syromyatnikov M.Y."/>
            <person name="Popov V.N."/>
        </authorList>
    </citation>
    <scope>NUCLEOTIDE SEQUENCE [LARGE SCALE GENOMIC DNA]</scope>
    <source>
        <strain evidence="1 2">CECT 5292</strain>
    </source>
</reference>
<gene>
    <name evidence="1" type="ORF">NIG5292_02359</name>
</gene>
<sequence length="267" mass="28840">MTNTTNNTLMVANTVDALIEKRRIWEEGTYAASNAELYTLLGNTLDLFLKVRKDRGLSKAVTDLLDTYNVTYNSQTSLALRIVRLIFVGSGRETKIANRAYTYARVLVVAADQRITGETLPKFITDNNGIDEIRRQGADGESPAALAKKSREYAESVLHNQPSLMSVDMMDDLQPVDGAFYSLALVRKNADGSASVVFGTNNAAAVNTVLSIAGKTLKQKAAQTAEHNVAKQDAEQRAENVAQLVAGIAAAQMPTDVSVTEAELTPA</sequence>
<accession>A0A0U1NNM2</accession>
<name>A0A0U1NNM2_9RHOB</name>
<organism evidence="1 2">
    <name type="scientific">Nereida ignava</name>
    <dbReference type="NCBI Taxonomy" id="282199"/>
    <lineage>
        <taxon>Bacteria</taxon>
        <taxon>Pseudomonadati</taxon>
        <taxon>Pseudomonadota</taxon>
        <taxon>Alphaproteobacteria</taxon>
        <taxon>Rhodobacterales</taxon>
        <taxon>Roseobacteraceae</taxon>
        <taxon>Nereida</taxon>
    </lineage>
</organism>
<dbReference type="OrthoDB" id="7832897at2"/>
<dbReference type="AlphaFoldDB" id="A0A0U1NNM2"/>
<evidence type="ECO:0000313" key="2">
    <source>
        <dbReference type="Proteomes" id="UP000048949"/>
    </source>
</evidence>
<proteinExistence type="predicted"/>